<reference evidence="1" key="1">
    <citation type="journal article" date="2020" name="Stud. Mycol.">
        <title>101 Dothideomycetes genomes: a test case for predicting lifestyles and emergence of pathogens.</title>
        <authorList>
            <person name="Haridas S."/>
            <person name="Albert R."/>
            <person name="Binder M."/>
            <person name="Bloem J."/>
            <person name="Labutti K."/>
            <person name="Salamov A."/>
            <person name="Andreopoulos B."/>
            <person name="Baker S."/>
            <person name="Barry K."/>
            <person name="Bills G."/>
            <person name="Bluhm B."/>
            <person name="Cannon C."/>
            <person name="Castanera R."/>
            <person name="Culley D."/>
            <person name="Daum C."/>
            <person name="Ezra D."/>
            <person name="Gonzalez J."/>
            <person name="Henrissat B."/>
            <person name="Kuo A."/>
            <person name="Liang C."/>
            <person name="Lipzen A."/>
            <person name="Lutzoni F."/>
            <person name="Magnuson J."/>
            <person name="Mondo S."/>
            <person name="Nolan M."/>
            <person name="Ohm R."/>
            <person name="Pangilinan J."/>
            <person name="Park H.-J."/>
            <person name="Ramirez L."/>
            <person name="Alfaro M."/>
            <person name="Sun H."/>
            <person name="Tritt A."/>
            <person name="Yoshinaga Y."/>
            <person name="Zwiers L.-H."/>
            <person name="Turgeon B."/>
            <person name="Goodwin S."/>
            <person name="Spatafora J."/>
            <person name="Crous P."/>
            <person name="Grigoriev I."/>
        </authorList>
    </citation>
    <scope>NUCLEOTIDE SEQUENCE</scope>
    <source>
        <strain evidence="1">CBS 262.69</strain>
    </source>
</reference>
<organism evidence="1 2">
    <name type="scientific">Trichodelitschia bisporula</name>
    <dbReference type="NCBI Taxonomy" id="703511"/>
    <lineage>
        <taxon>Eukaryota</taxon>
        <taxon>Fungi</taxon>
        <taxon>Dikarya</taxon>
        <taxon>Ascomycota</taxon>
        <taxon>Pezizomycotina</taxon>
        <taxon>Dothideomycetes</taxon>
        <taxon>Dothideomycetes incertae sedis</taxon>
        <taxon>Phaeotrichales</taxon>
        <taxon>Phaeotrichaceae</taxon>
        <taxon>Trichodelitschia</taxon>
    </lineage>
</organism>
<name>A0A6G1HIG7_9PEZI</name>
<accession>A0A6G1HIG7</accession>
<dbReference type="AlphaFoldDB" id="A0A6G1HIG7"/>
<evidence type="ECO:0000313" key="1">
    <source>
        <dbReference type="EMBL" id="KAF2395853.1"/>
    </source>
</evidence>
<proteinExistence type="predicted"/>
<evidence type="ECO:0000313" key="2">
    <source>
        <dbReference type="Proteomes" id="UP000799640"/>
    </source>
</evidence>
<sequence length="133" mass="15645">MFDQLTEVLLEARTIITEWDERVYDGSTPLSADKGRELLDELHTIFTDFFEDFRKNDQSEGIDRRNHRSEMLTLLEAIIERSVCFSDVLKKGLETDCATDLLRARTARAFWDAIFRLEEDVEKDKKTRLQKVL</sequence>
<gene>
    <name evidence="1" type="ORF">EJ06DRAFT_534537</name>
</gene>
<dbReference type="EMBL" id="ML996710">
    <property type="protein sequence ID" value="KAF2395853.1"/>
    <property type="molecule type" value="Genomic_DNA"/>
</dbReference>
<keyword evidence="2" id="KW-1185">Reference proteome</keyword>
<dbReference type="Proteomes" id="UP000799640">
    <property type="component" value="Unassembled WGS sequence"/>
</dbReference>
<protein>
    <submittedName>
        <fullName evidence="1">Uncharacterized protein</fullName>
    </submittedName>
</protein>